<feature type="domain" description="Tail sheath protein Gp18-like" evidence="5">
    <location>
        <begin position="33"/>
        <end position="90"/>
    </location>
</feature>
<gene>
    <name evidence="6" type="ORF">D3H35_23240</name>
</gene>
<accession>A0A398CP36</accession>
<dbReference type="Pfam" id="PF17482">
    <property type="entry name" value="Phage_sheath_1C"/>
    <property type="match status" value="1"/>
</dbReference>
<dbReference type="InterPro" id="IPR035089">
    <property type="entry name" value="Phage_sheath_subtilisin"/>
</dbReference>
<dbReference type="Pfam" id="PF22671">
    <property type="entry name" value="Gp18_domIII_N"/>
    <property type="match status" value="1"/>
</dbReference>
<evidence type="ECO:0000259" key="5">
    <source>
        <dbReference type="Pfam" id="PF22671"/>
    </source>
</evidence>
<sequence length="438" mass="46302">MAGGTWVAQNKVRPGAYINFVSEGGALGSVGERGIVAAALVLPWGPSKQILEINAGDDVSELLGYDIAAPELLLIRESLKRAKTLLLYRLNTGTKASKAIGVLTATAKHGGARGNDLTIIVQTNVDDNAKFDVITVLEGEEVDRQVVSAIADLAPNAWVTWSGTGTITTSAGAALTGGADGTAVNGDHTDFLAALELRDWQTVAYPGTDNVLKGVYAAFARRLRDTEGTKVQAVLENYPVADHEGIISVKNGVVLSDGTTLTAAQATAWVAGATAAATIAESLTYQAYDDAVDASPRYTNSQTITALEAGELLFTVSGGKAIVEQDINSLTSFTPDKGKQFRKNRVVRVLDGVGNDFKRIFEAYYLGKVNNNADGRNLLKAEIVTYLASLQAAGAIQNFDSQADVQVTSGIESDSVYVELSVQPVDAIEKIYMKVKVK</sequence>
<evidence type="ECO:0000259" key="2">
    <source>
        <dbReference type="Pfam" id="PF04984"/>
    </source>
</evidence>
<dbReference type="Gene3D" id="3.30.360.90">
    <property type="match status" value="1"/>
</dbReference>
<dbReference type="InterPro" id="IPR020287">
    <property type="entry name" value="Tail_sheath_C"/>
</dbReference>
<dbReference type="Pfam" id="PF17481">
    <property type="entry name" value="Phage_sheath_domII"/>
    <property type="match status" value="1"/>
</dbReference>
<comment type="similarity">
    <text evidence="1">Belongs to the myoviridae tail sheath protein family.</text>
</comment>
<dbReference type="Proteomes" id="UP000266340">
    <property type="component" value="Unassembled WGS sequence"/>
</dbReference>
<reference evidence="6 7" key="1">
    <citation type="submission" date="2018-09" db="EMBL/GenBank/DDBJ databases">
        <title>Cohnella cavernae sp. nov., isolated from a karst cave.</title>
        <authorList>
            <person name="Zhu H."/>
        </authorList>
    </citation>
    <scope>NUCLEOTIDE SEQUENCE [LARGE SCALE GENOMIC DNA]</scope>
    <source>
        <strain evidence="6 7">K2E09-144</strain>
    </source>
</reference>
<dbReference type="Gene3D" id="3.30.1370.220">
    <property type="match status" value="1"/>
</dbReference>
<dbReference type="Gene3D" id="3.30.1490.360">
    <property type="match status" value="1"/>
</dbReference>
<keyword evidence="7" id="KW-1185">Reference proteome</keyword>
<dbReference type="InterPro" id="IPR035326">
    <property type="entry name" value="Beta_sandwich_Seath"/>
</dbReference>
<evidence type="ECO:0000313" key="6">
    <source>
        <dbReference type="EMBL" id="RIE01301.1"/>
    </source>
</evidence>
<feature type="domain" description="Tail sheath protein subtilisin-like" evidence="2">
    <location>
        <begin position="181"/>
        <end position="329"/>
    </location>
</feature>
<name>A0A398CP36_9BACL</name>
<feature type="domain" description="Phage tail sheath protein-like beta-sandwich" evidence="3">
    <location>
        <begin position="91"/>
        <end position="180"/>
    </location>
</feature>
<dbReference type="Gene3D" id="2.60.40.4290">
    <property type="match status" value="1"/>
</dbReference>
<dbReference type="InterPro" id="IPR054564">
    <property type="entry name" value="Gp18_domIII_N"/>
</dbReference>
<dbReference type="OrthoDB" id="89060at2"/>
<evidence type="ECO:0000259" key="4">
    <source>
        <dbReference type="Pfam" id="PF17482"/>
    </source>
</evidence>
<comment type="caution">
    <text evidence="6">The sequence shown here is derived from an EMBL/GenBank/DDBJ whole genome shotgun (WGS) entry which is preliminary data.</text>
</comment>
<dbReference type="EMBL" id="QXJM01000040">
    <property type="protein sequence ID" value="RIE01301.1"/>
    <property type="molecule type" value="Genomic_DNA"/>
</dbReference>
<dbReference type="Gene3D" id="3.40.50.11790">
    <property type="match status" value="1"/>
</dbReference>
<evidence type="ECO:0000259" key="3">
    <source>
        <dbReference type="Pfam" id="PF17481"/>
    </source>
</evidence>
<dbReference type="Pfam" id="PF04984">
    <property type="entry name" value="Phage_sheath_1"/>
    <property type="match status" value="1"/>
</dbReference>
<organism evidence="6 7">
    <name type="scientific">Cohnella faecalis</name>
    <dbReference type="NCBI Taxonomy" id="2315694"/>
    <lineage>
        <taxon>Bacteria</taxon>
        <taxon>Bacillati</taxon>
        <taxon>Bacillota</taxon>
        <taxon>Bacilli</taxon>
        <taxon>Bacillales</taxon>
        <taxon>Paenibacillaceae</taxon>
        <taxon>Cohnella</taxon>
    </lineage>
</organism>
<dbReference type="RefSeq" id="WP_119151560.1">
    <property type="nucleotide sequence ID" value="NZ_JBHSOV010000041.1"/>
</dbReference>
<evidence type="ECO:0000256" key="1">
    <source>
        <dbReference type="ARBA" id="ARBA00008005"/>
    </source>
</evidence>
<feature type="domain" description="Tail sheath protein C-terminal" evidence="4">
    <location>
        <begin position="336"/>
        <end position="438"/>
    </location>
</feature>
<protein>
    <submittedName>
        <fullName evidence="6">Phage tail sheath protein</fullName>
    </submittedName>
</protein>
<dbReference type="AlphaFoldDB" id="A0A398CP36"/>
<evidence type="ECO:0000313" key="7">
    <source>
        <dbReference type="Proteomes" id="UP000266340"/>
    </source>
</evidence>
<proteinExistence type="inferred from homology"/>